<sequence length="40" mass="4897">MLIYQVFQTDFSVLHSFCYKQSFCNKNVTKEAEYFYDTEK</sequence>
<gene>
    <name evidence="1" type="ORF">BMWSH_4715</name>
</gene>
<dbReference type="Proteomes" id="UP000001283">
    <property type="component" value="Chromosome"/>
</dbReference>
<reference evidence="1 2" key="1">
    <citation type="journal article" date="2011" name="J. Bacteriol.">
        <title>Complete genome sequence of the industrial strain Bacillus megaterium WSH-002.</title>
        <authorList>
            <person name="Liu L."/>
            <person name="Li Y."/>
            <person name="Zhang J."/>
            <person name="Zou W."/>
            <person name="Zhou Z."/>
            <person name="Liu J."/>
            <person name="Li X."/>
            <person name="Wang L."/>
            <person name="Chen J."/>
        </authorList>
    </citation>
    <scope>NUCLEOTIDE SEQUENCE [LARGE SCALE GENOMIC DNA]</scope>
    <source>
        <strain evidence="1 2">WSH-002</strain>
    </source>
</reference>
<evidence type="ECO:0000313" key="1">
    <source>
        <dbReference type="EMBL" id="AEN91593.1"/>
    </source>
</evidence>
<evidence type="ECO:0000313" key="2">
    <source>
        <dbReference type="Proteomes" id="UP000001283"/>
    </source>
</evidence>
<dbReference type="EMBL" id="CP003017">
    <property type="protein sequence ID" value="AEN91593.1"/>
    <property type="molecule type" value="Genomic_DNA"/>
</dbReference>
<protein>
    <submittedName>
        <fullName evidence="1">Uncharacterized protein</fullName>
    </submittedName>
</protein>
<dbReference type="KEGG" id="bmh:BMWSH_4715"/>
<accession>A0A8D4BRK5</accession>
<dbReference type="AlphaFoldDB" id="A0A8D4BRK5"/>
<name>A0A8D4BRK5_PRIMW</name>
<proteinExistence type="predicted"/>
<organism evidence="1 2">
    <name type="scientific">Priestia megaterium (strain WSH-002)</name>
    <name type="common">Bacillus megaterium</name>
    <dbReference type="NCBI Taxonomy" id="1006007"/>
    <lineage>
        <taxon>Bacteria</taxon>
        <taxon>Bacillati</taxon>
        <taxon>Bacillota</taxon>
        <taxon>Bacilli</taxon>
        <taxon>Bacillales</taxon>
        <taxon>Bacillaceae</taxon>
        <taxon>Priestia</taxon>
    </lineage>
</organism>